<gene>
    <name evidence="1" type="ORF">METZ01_LOCUS426079</name>
</gene>
<accession>A0A382XRE9</accession>
<proteinExistence type="predicted"/>
<protein>
    <recommendedName>
        <fullName evidence="2">Cupin type-1 domain-containing protein</fullName>
    </recommendedName>
</protein>
<evidence type="ECO:0008006" key="2">
    <source>
        <dbReference type="Google" id="ProtNLM"/>
    </source>
</evidence>
<evidence type="ECO:0000313" key="1">
    <source>
        <dbReference type="EMBL" id="SVD73225.1"/>
    </source>
</evidence>
<reference evidence="1" key="1">
    <citation type="submission" date="2018-05" db="EMBL/GenBank/DDBJ databases">
        <authorList>
            <person name="Lanie J.A."/>
            <person name="Ng W.-L."/>
            <person name="Kazmierczak K.M."/>
            <person name="Andrzejewski T.M."/>
            <person name="Davidsen T.M."/>
            <person name="Wayne K.J."/>
            <person name="Tettelin H."/>
            <person name="Glass J.I."/>
            <person name="Rusch D."/>
            <person name="Podicherti R."/>
            <person name="Tsui H.-C.T."/>
            <person name="Winkler M.E."/>
        </authorList>
    </citation>
    <scope>NUCLEOTIDE SEQUENCE</scope>
</reference>
<sequence>MLKVNLTEIKEEDFASPKKKFGLKIRNISSALAEQDTENSEAPVDIEYCVLASGKKNFPYHCHATEWEIYYA</sequence>
<organism evidence="1">
    <name type="scientific">marine metagenome</name>
    <dbReference type="NCBI Taxonomy" id="408172"/>
    <lineage>
        <taxon>unclassified sequences</taxon>
        <taxon>metagenomes</taxon>
        <taxon>ecological metagenomes</taxon>
    </lineage>
</organism>
<feature type="non-terminal residue" evidence="1">
    <location>
        <position position="72"/>
    </location>
</feature>
<dbReference type="AlphaFoldDB" id="A0A382XRE9"/>
<name>A0A382XRE9_9ZZZZ</name>
<dbReference type="EMBL" id="UINC01169605">
    <property type="protein sequence ID" value="SVD73225.1"/>
    <property type="molecule type" value="Genomic_DNA"/>
</dbReference>